<feature type="domain" description="D-isomer specific 2-hydroxyacid dehydrogenase catalytic" evidence="6">
    <location>
        <begin position="37"/>
        <end position="324"/>
    </location>
</feature>
<dbReference type="PROSITE" id="PS00065">
    <property type="entry name" value="D_2_HYDROXYACID_DH_1"/>
    <property type="match status" value="1"/>
</dbReference>
<dbReference type="Pfam" id="PF02826">
    <property type="entry name" value="2-Hacid_dh_C"/>
    <property type="match status" value="1"/>
</dbReference>
<dbReference type="PANTHER" id="PTHR42789:SF1">
    <property type="entry name" value="D-ISOMER SPECIFIC 2-HYDROXYACID DEHYDROGENASE FAMILY PROTEIN (AFU_ORTHOLOGUE AFUA_6G10090)"/>
    <property type="match status" value="1"/>
</dbReference>
<accession>A0A0K2LA05</accession>
<feature type="domain" description="D-isomer specific 2-hydroxyacid dehydrogenase NAD-binding" evidence="7">
    <location>
        <begin position="134"/>
        <end position="309"/>
    </location>
</feature>
<dbReference type="InterPro" id="IPR006139">
    <property type="entry name" value="D-isomer_2_OHA_DH_cat_dom"/>
</dbReference>
<evidence type="ECO:0000256" key="2">
    <source>
        <dbReference type="ARBA" id="ARBA00022605"/>
    </source>
</evidence>
<keyword evidence="4" id="KW-0520">NAD</keyword>
<dbReference type="Gene3D" id="3.40.50.720">
    <property type="entry name" value="NAD(P)-binding Rossmann-like Domain"/>
    <property type="match status" value="2"/>
</dbReference>
<evidence type="ECO:0000256" key="3">
    <source>
        <dbReference type="ARBA" id="ARBA00023002"/>
    </source>
</evidence>
<dbReference type="SUPFAM" id="SSF51735">
    <property type="entry name" value="NAD(P)-binding Rossmann-fold domains"/>
    <property type="match status" value="1"/>
</dbReference>
<dbReference type="InterPro" id="IPR006140">
    <property type="entry name" value="D-isomer_DH_NAD-bd"/>
</dbReference>
<dbReference type="InterPro" id="IPR050857">
    <property type="entry name" value="D-2-hydroxyacid_DH"/>
</dbReference>
<evidence type="ECO:0000259" key="7">
    <source>
        <dbReference type="Pfam" id="PF02826"/>
    </source>
</evidence>
<evidence type="ECO:0000256" key="5">
    <source>
        <dbReference type="RuleBase" id="RU003719"/>
    </source>
</evidence>
<evidence type="ECO:0000313" key="9">
    <source>
        <dbReference type="Proteomes" id="UP000061546"/>
    </source>
</evidence>
<dbReference type="STRING" id="1074467.JP39_01375"/>
<evidence type="ECO:0000259" key="6">
    <source>
        <dbReference type="Pfam" id="PF00389"/>
    </source>
</evidence>
<keyword evidence="2" id="KW-0028">Amino-acid biosynthesis</keyword>
<reference evidence="8 9" key="1">
    <citation type="submission" date="2015-08" db="EMBL/GenBank/DDBJ databases">
        <title>Genomic sequence of Lactobacillus heilongjiangensis DSM 28069, isolated from Chinese traditional pickle.</title>
        <authorList>
            <person name="Jiang X."/>
            <person name="Zheng B."/>
            <person name="Cheng H."/>
        </authorList>
    </citation>
    <scope>NUCLEOTIDE SEQUENCE [LARGE SCALE GENOMIC DNA]</scope>
    <source>
        <strain evidence="8 9">DSM 28069</strain>
    </source>
</reference>
<keyword evidence="3 5" id="KW-0560">Oxidoreductase</keyword>
<evidence type="ECO:0000256" key="1">
    <source>
        <dbReference type="ARBA" id="ARBA00005854"/>
    </source>
</evidence>
<comment type="similarity">
    <text evidence="1 5">Belongs to the D-isomer specific 2-hydroxyacid dehydrogenase family.</text>
</comment>
<dbReference type="OrthoDB" id="9805416at2"/>
<dbReference type="KEGG" id="lhi:JP39_01375"/>
<dbReference type="InterPro" id="IPR029752">
    <property type="entry name" value="D-isomer_DH_CS1"/>
</dbReference>
<evidence type="ECO:0000313" key="8">
    <source>
        <dbReference type="EMBL" id="ALB28137.1"/>
    </source>
</evidence>
<name>A0A0K2LA05_9LACO</name>
<dbReference type="CDD" id="cd12171">
    <property type="entry name" value="2-Hacid_dh_10"/>
    <property type="match status" value="1"/>
</dbReference>
<dbReference type="SUPFAM" id="SSF52283">
    <property type="entry name" value="Formate/glycerate dehydrogenase catalytic domain-like"/>
    <property type="match status" value="1"/>
</dbReference>
<proteinExistence type="inferred from homology"/>
<dbReference type="EMBL" id="CP012559">
    <property type="protein sequence ID" value="ALB28137.1"/>
    <property type="molecule type" value="Genomic_DNA"/>
</dbReference>
<evidence type="ECO:0000256" key="4">
    <source>
        <dbReference type="ARBA" id="ARBA00023027"/>
    </source>
</evidence>
<dbReference type="PANTHER" id="PTHR42789">
    <property type="entry name" value="D-ISOMER SPECIFIC 2-HYDROXYACID DEHYDROGENASE FAMILY PROTEIN (AFU_ORTHOLOGUE AFUA_6G10090)"/>
    <property type="match status" value="1"/>
</dbReference>
<keyword evidence="9" id="KW-1185">Reference proteome</keyword>
<dbReference type="FunFam" id="3.40.50.720:FF:000041">
    <property type="entry name" value="D-3-phosphoglycerate dehydrogenase"/>
    <property type="match status" value="1"/>
</dbReference>
<dbReference type="AlphaFoldDB" id="A0A0K2LA05"/>
<dbReference type="Proteomes" id="UP000061546">
    <property type="component" value="Chromosome"/>
</dbReference>
<dbReference type="Pfam" id="PF00389">
    <property type="entry name" value="2-Hacid_dh"/>
    <property type="match status" value="1"/>
</dbReference>
<protein>
    <submittedName>
        <fullName evidence="8">Oxidoreductase</fullName>
    </submittedName>
</protein>
<dbReference type="InterPro" id="IPR036291">
    <property type="entry name" value="NAD(P)-bd_dom_sf"/>
</dbReference>
<sequence length="333" mass="36904">MKVLAFGDNLITPKMLENGLTELKNHGFEVEIRDWSHDSVESLQNDNILVEQQGADAVEITDPSLLKDIDKFDVIITQFTPIGKKLIDKAKNLKYIGVLRGGIENVNKDYAESKGIKVMNTAGRNARAVAEFTVGLILSETRNIARTSAAMHKDIWLKDFPNKDNIPEVGGKTMGIIGFGHIGRLVAQFMKGMDANVIFYDPYVDSVEGFEKVNKLEDLVKQADIISIHMRATEETHHIIDKHMFDLMGEGTYFINSARSALVDESALIDALKNHKIAGAAVDTFDEEPLPKDSPFLALDNITLTSHLAGSTADAFKNTPKLFASRFLQSIEE</sequence>
<dbReference type="RefSeq" id="WP_041499800.1">
    <property type="nucleotide sequence ID" value="NZ_BJDV01000014.1"/>
</dbReference>
<dbReference type="GO" id="GO:0006564">
    <property type="term" value="P:L-serine biosynthetic process"/>
    <property type="evidence" value="ECO:0007669"/>
    <property type="project" value="UniProtKB-ARBA"/>
</dbReference>
<dbReference type="GO" id="GO:0047545">
    <property type="term" value="F:(S)-2-hydroxyglutarate dehydrogenase activity"/>
    <property type="evidence" value="ECO:0007669"/>
    <property type="project" value="UniProtKB-ARBA"/>
</dbReference>
<gene>
    <name evidence="8" type="ORF">JP39_01375</name>
</gene>
<organism evidence="8 9">
    <name type="scientific">Companilactobacillus heilongjiangensis</name>
    <dbReference type="NCBI Taxonomy" id="1074467"/>
    <lineage>
        <taxon>Bacteria</taxon>
        <taxon>Bacillati</taxon>
        <taxon>Bacillota</taxon>
        <taxon>Bacilli</taxon>
        <taxon>Lactobacillales</taxon>
        <taxon>Lactobacillaceae</taxon>
        <taxon>Companilactobacillus</taxon>
    </lineage>
</organism>
<dbReference type="GO" id="GO:0051287">
    <property type="term" value="F:NAD binding"/>
    <property type="evidence" value="ECO:0007669"/>
    <property type="project" value="InterPro"/>
</dbReference>
<dbReference type="GO" id="GO:0004617">
    <property type="term" value="F:phosphoglycerate dehydrogenase activity"/>
    <property type="evidence" value="ECO:0007669"/>
    <property type="project" value="UniProtKB-ARBA"/>
</dbReference>